<evidence type="ECO:0000256" key="5">
    <source>
        <dbReference type="PROSITE-ProRule" id="PRU01240"/>
    </source>
</evidence>
<accession>D9QQW0</accession>
<dbReference type="GO" id="GO:0006508">
    <property type="term" value="P:proteolysis"/>
    <property type="evidence" value="ECO:0007669"/>
    <property type="project" value="UniProtKB-KW"/>
</dbReference>
<organism evidence="8 9">
    <name type="scientific">Acetohalobium arabaticum (strain ATCC 49924 / DSM 5501 / Z-7288)</name>
    <dbReference type="NCBI Taxonomy" id="574087"/>
    <lineage>
        <taxon>Bacteria</taxon>
        <taxon>Bacillati</taxon>
        <taxon>Bacillota</taxon>
        <taxon>Clostridia</taxon>
        <taxon>Halanaerobiales</taxon>
        <taxon>Halobacteroidaceae</taxon>
        <taxon>Acetohalobium</taxon>
    </lineage>
</organism>
<evidence type="ECO:0000256" key="3">
    <source>
        <dbReference type="ARBA" id="ARBA00022801"/>
    </source>
</evidence>
<keyword evidence="3 5" id="KW-0378">Hydrolase</keyword>
<evidence type="ECO:0000259" key="7">
    <source>
        <dbReference type="Pfam" id="PF00082"/>
    </source>
</evidence>
<keyword evidence="9" id="KW-1185">Reference proteome</keyword>
<dbReference type="EMBL" id="CP002105">
    <property type="protein sequence ID" value="ADL12901.1"/>
    <property type="molecule type" value="Genomic_DNA"/>
</dbReference>
<dbReference type="PROSITE" id="PS51892">
    <property type="entry name" value="SUBTILASE"/>
    <property type="match status" value="1"/>
</dbReference>
<dbReference type="KEGG" id="aar:Acear_1391"/>
<dbReference type="Pfam" id="PF00082">
    <property type="entry name" value="Peptidase_S8"/>
    <property type="match status" value="1"/>
</dbReference>
<dbReference type="CDD" id="cd04847">
    <property type="entry name" value="Peptidases_S8_Subtilisin_like_2"/>
    <property type="match status" value="1"/>
</dbReference>
<gene>
    <name evidence="8" type="ordered locus">Acear_1391</name>
</gene>
<evidence type="ECO:0000256" key="6">
    <source>
        <dbReference type="SAM" id="Coils"/>
    </source>
</evidence>
<evidence type="ECO:0000256" key="2">
    <source>
        <dbReference type="ARBA" id="ARBA00022670"/>
    </source>
</evidence>
<feature type="coiled-coil region" evidence="6">
    <location>
        <begin position="846"/>
        <end position="873"/>
    </location>
</feature>
<sequence>MSGDNEFVYPHLELVNAAPYNKDERYKYGGGIGPSEKDRKEHSRKIKEDIDEVQETINIKAKDTGINPRLIFKIEYENSFSKDQLRRAGFIFLGNLPGNKEQVVFSDQEGMEIFLEKWQEYSEGELTDKEYPQYRNIFDNIISIKPLDAEDRKGPKLKNEEIIDDKKYWLDIELWHRDSELEKDRKDLEEVMDQNGKITDYYTSDNLHLLRIKTDGFTLKELLEQEMVCQIDFPPKLRSEAREKVSLDLDDISFGEPDEDANGVCIIDSGIMPNHDLLEDALVHYDVFRDDLNDGIDESGHGTFVAGIALYGDVEECIEKKEFIPEVKLFSARVTDENNCLGPSDKLYIKQIKVAIEYYNDEFNCRVFNISLGDPEKVFMGNQYQSHWAQILDDLARERDLIIVVPTGNISKMHFDKDLNLEGEKVVTEYPGYLFRRKSGLLDPATATNCITVGAVANELRTSGRFIKHNEKKLNIKKIPVAKAKQPAPFTRSGLGINDTIKPEFIASGGNIYFHGEHEMLMGEESMETGTFSLNYDFINDNRLFSCATGTSYAAPVIANLAARVLNYNSEFTSNTVRALLANSAIRPSRVDDTIEEHMQESHVDIIAFLNEIKDELSEDLKEKVEDCSNKGYITKSDKEDFLKSDSLPSQLKDLLRVTPGYPAEFDEYLLRVSGYGVPNLDKAIYSSEKRVTMYAEGKIGVDKFNVYEVPIPDEFTDSKGIRRIVVSLAYSPPTKNTRKDYCGYSMNLELIRGKSLEEVLEIASNDDKDEKYSELRTATRCELLPKKNLRSSSTLQRVIFERKQRSSEDYGDTYYLVVEFKDNWIGDSATFRDDFMEDYSVVVTLEHENEEVKIYEEVRQRVEEKVEEQIEQGVREHIKLKS</sequence>
<dbReference type="SUPFAM" id="SSF52743">
    <property type="entry name" value="Subtilisin-like"/>
    <property type="match status" value="1"/>
</dbReference>
<dbReference type="InterPro" id="IPR000209">
    <property type="entry name" value="Peptidase_S8/S53_dom"/>
</dbReference>
<dbReference type="RefSeq" id="WP_013278346.1">
    <property type="nucleotide sequence ID" value="NC_014378.1"/>
</dbReference>
<dbReference type="PRINTS" id="PR00723">
    <property type="entry name" value="SUBTILISIN"/>
</dbReference>
<evidence type="ECO:0000256" key="1">
    <source>
        <dbReference type="ARBA" id="ARBA00011073"/>
    </source>
</evidence>
<evidence type="ECO:0000256" key="4">
    <source>
        <dbReference type="ARBA" id="ARBA00022825"/>
    </source>
</evidence>
<dbReference type="Proteomes" id="UP000001661">
    <property type="component" value="Chromosome"/>
</dbReference>
<feature type="active site" description="Charge relay system" evidence="5">
    <location>
        <position position="268"/>
    </location>
</feature>
<proteinExistence type="inferred from homology"/>
<evidence type="ECO:0000313" key="9">
    <source>
        <dbReference type="Proteomes" id="UP000001661"/>
    </source>
</evidence>
<dbReference type="InterPro" id="IPR036852">
    <property type="entry name" value="Peptidase_S8/S53_dom_sf"/>
</dbReference>
<dbReference type="PANTHER" id="PTHR43806">
    <property type="entry name" value="PEPTIDASE S8"/>
    <property type="match status" value="1"/>
</dbReference>
<keyword evidence="6" id="KW-0175">Coiled coil</keyword>
<dbReference type="GO" id="GO:0004252">
    <property type="term" value="F:serine-type endopeptidase activity"/>
    <property type="evidence" value="ECO:0007669"/>
    <property type="project" value="UniProtKB-UniRule"/>
</dbReference>
<feature type="domain" description="Peptidase S8/S53" evidence="7">
    <location>
        <begin position="264"/>
        <end position="592"/>
    </location>
</feature>
<dbReference type="STRING" id="574087.Acear_1391"/>
<dbReference type="InterPro" id="IPR050131">
    <property type="entry name" value="Peptidase_S8_subtilisin-like"/>
</dbReference>
<dbReference type="HOGENOM" id="CLU_020472_0_0_9"/>
<dbReference type="AlphaFoldDB" id="D9QQW0"/>
<dbReference type="OrthoDB" id="9759014at2"/>
<feature type="active site" description="Charge relay system" evidence="5">
    <location>
        <position position="301"/>
    </location>
</feature>
<feature type="active site" description="Charge relay system" evidence="5">
    <location>
        <position position="552"/>
    </location>
</feature>
<dbReference type="InterPro" id="IPR015500">
    <property type="entry name" value="Peptidase_S8_subtilisin-rel"/>
</dbReference>
<keyword evidence="4 5" id="KW-0720">Serine protease</keyword>
<dbReference type="PANTHER" id="PTHR43806:SF11">
    <property type="entry name" value="CEREVISIN-RELATED"/>
    <property type="match status" value="1"/>
</dbReference>
<evidence type="ECO:0000313" key="8">
    <source>
        <dbReference type="EMBL" id="ADL12901.1"/>
    </source>
</evidence>
<dbReference type="InterPro" id="IPR034074">
    <property type="entry name" value="Y4bN_pept_dom"/>
</dbReference>
<dbReference type="Gene3D" id="3.40.50.200">
    <property type="entry name" value="Peptidase S8/S53 domain"/>
    <property type="match status" value="1"/>
</dbReference>
<comment type="similarity">
    <text evidence="1 5">Belongs to the peptidase S8 family.</text>
</comment>
<name>D9QQW0_ACEAZ</name>
<reference evidence="8 9" key="1">
    <citation type="journal article" date="2010" name="Stand. Genomic Sci.">
        <title>Complete genome sequence of Acetohalobium arabaticum type strain (Z-7288).</title>
        <authorList>
            <person name="Sikorski J."/>
            <person name="Lapidus A."/>
            <person name="Chertkov O."/>
            <person name="Lucas S."/>
            <person name="Copeland A."/>
            <person name="Glavina Del Rio T."/>
            <person name="Nolan M."/>
            <person name="Tice H."/>
            <person name="Cheng J.F."/>
            <person name="Han C."/>
            <person name="Brambilla E."/>
            <person name="Pitluck S."/>
            <person name="Liolios K."/>
            <person name="Ivanova N."/>
            <person name="Mavromatis K."/>
            <person name="Mikhailova N."/>
            <person name="Pati A."/>
            <person name="Bruce D."/>
            <person name="Detter C."/>
            <person name="Tapia R."/>
            <person name="Goodwin L."/>
            <person name="Chen A."/>
            <person name="Palaniappan K."/>
            <person name="Land M."/>
            <person name="Hauser L."/>
            <person name="Chang Y.J."/>
            <person name="Jeffries C.D."/>
            <person name="Rohde M."/>
            <person name="Goker M."/>
            <person name="Spring S."/>
            <person name="Woyke T."/>
            <person name="Bristow J."/>
            <person name="Eisen J.A."/>
            <person name="Markowitz V."/>
            <person name="Hugenholtz P."/>
            <person name="Kyrpides N.C."/>
            <person name="Klenk H.P."/>
        </authorList>
    </citation>
    <scope>NUCLEOTIDE SEQUENCE [LARGE SCALE GENOMIC DNA]</scope>
    <source>
        <strain evidence="9">ATCC 49924 / DSM 5501 / Z-7288</strain>
    </source>
</reference>
<keyword evidence="2 5" id="KW-0645">Protease</keyword>
<protein>
    <submittedName>
        <fullName evidence="8">Peptidase S8 and S53 subtilisin kexin sedolisin</fullName>
    </submittedName>
</protein>
<dbReference type="eggNOG" id="COG1404">
    <property type="taxonomic scope" value="Bacteria"/>
</dbReference>